<dbReference type="EMBL" id="CP002878">
    <property type="protein sequence ID" value="AEI80263.1"/>
    <property type="molecule type" value="Genomic_DNA"/>
</dbReference>
<keyword evidence="1" id="KW-0560">Oxidoreductase</keyword>
<gene>
    <name evidence="3" type="primary">iorA</name>
    <name evidence="3" type="ordered locus">CNE_2c13000</name>
</gene>
<name>F8GN75_CUPNN</name>
<evidence type="ECO:0000259" key="2">
    <source>
        <dbReference type="Pfam" id="PF20169"/>
    </source>
</evidence>
<evidence type="ECO:0000313" key="4">
    <source>
        <dbReference type="Proteomes" id="UP000006798"/>
    </source>
</evidence>
<dbReference type="AlphaFoldDB" id="F8GN75"/>
<sequence length="311" mass="34168">MSGALGVRAEFVDVAALAQQLLGDAILSNMLLLGYAWQKGVIPVRRAAMEKAIELNGVATGTNHKAFTLGRWLAHDHAAVRRLQAPAQVVQFLKKADGPLAELIEDRARSLVDYQNAALATCYRARIEVVRRMLAGRSDAHALLREVATQYYRVLAVKDEFEVARLYSPPAFMQSLRDGFEGDFKVSFHLAGGPFGKLDKVTGKIGKTAVGAWVRPAFRLLAGARFLRGSRLDPFARGAEAQLNRRVLAAYEADLDLLGHAAAQWPTERLQALLGWPASVRGYGHVRERLAQAGFAIRDRAREEWGGDASR</sequence>
<keyword evidence="3" id="KW-0670">Pyruvate</keyword>
<evidence type="ECO:0000313" key="3">
    <source>
        <dbReference type="EMBL" id="AEI80263.1"/>
    </source>
</evidence>
<proteinExistence type="predicted"/>
<dbReference type="Proteomes" id="UP000006798">
    <property type="component" value="Chromosome 2"/>
</dbReference>
<dbReference type="InterPro" id="IPR046667">
    <property type="entry name" value="DUF6537"/>
</dbReference>
<feature type="domain" description="DUF6537" evidence="2">
    <location>
        <begin position="100"/>
        <end position="291"/>
    </location>
</feature>
<organism evidence="3 4">
    <name type="scientific">Cupriavidus necator (strain ATCC 43291 / DSM 13513 / CCUG 52238 / LMG 8453 / N-1)</name>
    <name type="common">Ralstonia eutropha</name>
    <dbReference type="NCBI Taxonomy" id="1042878"/>
    <lineage>
        <taxon>Bacteria</taxon>
        <taxon>Pseudomonadati</taxon>
        <taxon>Pseudomonadota</taxon>
        <taxon>Betaproteobacteria</taxon>
        <taxon>Burkholderiales</taxon>
        <taxon>Burkholderiaceae</taxon>
        <taxon>Cupriavidus</taxon>
    </lineage>
</organism>
<dbReference type="KEGG" id="cnc:CNE_2c13000"/>
<dbReference type="GO" id="GO:0016491">
    <property type="term" value="F:oxidoreductase activity"/>
    <property type="evidence" value="ECO:0007669"/>
    <property type="project" value="UniProtKB-KW"/>
</dbReference>
<accession>F8GN75</accession>
<reference evidence="3 4" key="1">
    <citation type="journal article" date="2011" name="J. Bacteriol.">
        <title>Complete genome sequence of the type strain Cupriavidus necator N-1.</title>
        <authorList>
            <person name="Poehlein A."/>
            <person name="Kusian B."/>
            <person name="Friedrich B."/>
            <person name="Daniel R."/>
            <person name="Bowien B."/>
        </authorList>
    </citation>
    <scope>NUCLEOTIDE SEQUENCE [LARGE SCALE GENOMIC DNA]</scope>
    <source>
        <strain evidence="4">ATCC 43291 / DSM 13513 / CCUG 52238 / LMG 8453 / N-1</strain>
    </source>
</reference>
<protein>
    <submittedName>
        <fullName evidence="3">Pyruvate ferredoxin/flavodoxin oxidoreductase</fullName>
    </submittedName>
</protein>
<dbReference type="Gene3D" id="3.40.920.10">
    <property type="entry name" value="Pyruvate-ferredoxin oxidoreductase, PFOR, domain III"/>
    <property type="match status" value="1"/>
</dbReference>
<evidence type="ECO:0000256" key="1">
    <source>
        <dbReference type="ARBA" id="ARBA00023002"/>
    </source>
</evidence>
<dbReference type="HOGENOM" id="CLU_009166_0_0_4"/>
<dbReference type="InterPro" id="IPR002869">
    <property type="entry name" value="Pyrv_flavodox_OxRed_cen"/>
</dbReference>
<dbReference type="Pfam" id="PF20169">
    <property type="entry name" value="DUF6537"/>
    <property type="match status" value="1"/>
</dbReference>